<keyword evidence="4" id="KW-0456">Lyase</keyword>
<feature type="region of interest" description="Disordered" evidence="1">
    <location>
        <begin position="171"/>
        <end position="203"/>
    </location>
</feature>
<evidence type="ECO:0000256" key="1">
    <source>
        <dbReference type="SAM" id="MobiDB-lite"/>
    </source>
</evidence>
<dbReference type="SUPFAM" id="SSF49384">
    <property type="entry name" value="Carbohydrate-binding domain"/>
    <property type="match status" value="1"/>
</dbReference>
<feature type="signal peptide" evidence="2">
    <location>
        <begin position="1"/>
        <end position="27"/>
    </location>
</feature>
<dbReference type="PROSITE" id="PS51272">
    <property type="entry name" value="SLH"/>
    <property type="match status" value="3"/>
</dbReference>
<dbReference type="CDD" id="cd08547">
    <property type="entry name" value="Type_II_cohesin"/>
    <property type="match status" value="1"/>
</dbReference>
<keyword evidence="2" id="KW-0732">Signal</keyword>
<dbReference type="PATRIC" id="fig|1117108.3.peg.269"/>
<name>S9U3A0_PAEAL</name>
<accession>S9U3A0</accession>
<protein>
    <submittedName>
        <fullName evidence="4">Hyaluronate lyase</fullName>
    </submittedName>
</protein>
<dbReference type="GO" id="GO:0030246">
    <property type="term" value="F:carbohydrate binding"/>
    <property type="evidence" value="ECO:0007669"/>
    <property type="project" value="InterPro"/>
</dbReference>
<dbReference type="Gene3D" id="2.60.40.680">
    <property type="match status" value="1"/>
</dbReference>
<dbReference type="Pfam" id="PF00963">
    <property type="entry name" value="Cohesin"/>
    <property type="match status" value="1"/>
</dbReference>
<evidence type="ECO:0000313" key="5">
    <source>
        <dbReference type="Proteomes" id="UP000015344"/>
    </source>
</evidence>
<dbReference type="eggNOG" id="COG5492">
    <property type="taxonomic scope" value="Bacteria"/>
</dbReference>
<reference evidence="4 5" key="1">
    <citation type="submission" date="2013-05" db="EMBL/GenBank/DDBJ databases">
        <authorList>
            <person name="Strain E.A."/>
            <person name="Brown E."/>
            <person name="Allard M.W."/>
            <person name="Luo Y.L."/>
        </authorList>
    </citation>
    <scope>NUCLEOTIDE SEQUENCE [LARGE SCALE GENOMIC DNA]</scope>
    <source>
        <strain evidence="4 5">TS-15</strain>
    </source>
</reference>
<feature type="chain" id="PRO_5004557740" evidence="2">
    <location>
        <begin position="28"/>
        <end position="550"/>
    </location>
</feature>
<dbReference type="InterPro" id="IPR002102">
    <property type="entry name" value="Cohesin_dom"/>
</dbReference>
<dbReference type="AlphaFoldDB" id="S9U3A0"/>
<proteinExistence type="predicted"/>
<dbReference type="InterPro" id="IPR008965">
    <property type="entry name" value="CBM2/CBM3_carb-bd_dom_sf"/>
</dbReference>
<dbReference type="GO" id="GO:0016829">
    <property type="term" value="F:lyase activity"/>
    <property type="evidence" value="ECO:0007669"/>
    <property type="project" value="UniProtKB-KW"/>
</dbReference>
<dbReference type="EMBL" id="ATMT01000004">
    <property type="protein sequence ID" value="EPY09021.1"/>
    <property type="molecule type" value="Genomic_DNA"/>
</dbReference>
<evidence type="ECO:0000313" key="4">
    <source>
        <dbReference type="EMBL" id="EPY09021.1"/>
    </source>
</evidence>
<evidence type="ECO:0000256" key="2">
    <source>
        <dbReference type="SAM" id="SignalP"/>
    </source>
</evidence>
<feature type="domain" description="SLH" evidence="3">
    <location>
        <begin position="361"/>
        <end position="424"/>
    </location>
</feature>
<dbReference type="RefSeq" id="WP_021257872.1">
    <property type="nucleotide sequence ID" value="NZ_ATMT01000004.1"/>
</dbReference>
<feature type="domain" description="SLH" evidence="3">
    <location>
        <begin position="493"/>
        <end position="550"/>
    </location>
</feature>
<dbReference type="GO" id="GO:0000272">
    <property type="term" value="P:polysaccharide catabolic process"/>
    <property type="evidence" value="ECO:0007669"/>
    <property type="project" value="InterPro"/>
</dbReference>
<dbReference type="PANTHER" id="PTHR43308">
    <property type="entry name" value="OUTER MEMBRANE PROTEIN ALPHA-RELATED"/>
    <property type="match status" value="1"/>
</dbReference>
<dbReference type="InterPro" id="IPR001119">
    <property type="entry name" value="SLH_dom"/>
</dbReference>
<dbReference type="Pfam" id="PF00395">
    <property type="entry name" value="SLH"/>
    <property type="match status" value="3"/>
</dbReference>
<feature type="domain" description="SLH" evidence="3">
    <location>
        <begin position="425"/>
        <end position="488"/>
    </location>
</feature>
<gene>
    <name evidence="4" type="ORF">PAALTS15_01307</name>
</gene>
<evidence type="ECO:0000259" key="3">
    <source>
        <dbReference type="PROSITE" id="PS51272"/>
    </source>
</evidence>
<organism evidence="4 5">
    <name type="scientific">Paenibacillus alvei TS-15</name>
    <dbReference type="NCBI Taxonomy" id="1117108"/>
    <lineage>
        <taxon>Bacteria</taxon>
        <taxon>Bacillati</taxon>
        <taxon>Bacillota</taxon>
        <taxon>Bacilli</taxon>
        <taxon>Bacillales</taxon>
        <taxon>Paenibacillaceae</taxon>
        <taxon>Paenibacillus</taxon>
    </lineage>
</organism>
<dbReference type="Proteomes" id="UP000015344">
    <property type="component" value="Unassembled WGS sequence"/>
</dbReference>
<comment type="caution">
    <text evidence="4">The sequence shown here is derived from an EMBL/GenBank/DDBJ whole genome shotgun (WGS) entry which is preliminary data.</text>
</comment>
<dbReference type="InterPro" id="IPR051465">
    <property type="entry name" value="Cell_Envelope_Struct_Comp"/>
</dbReference>
<sequence length="550" mass="60611">MKKMMFALCLMLLIMTSFNFGSMDAKAAEGSRIALSNPSSSVHVGDTFKLQVSGENFNDLFGVEVSLTYDLKALQVLEVKAGDGYDTFGAYKDDANEGELYIPVMRKQLQGIPQASVRLAEITFKALQGKQAVVEIQHVKAVSSDRVVNEQEGYKDLKVLTSGVGEAITFTISKKDDRDPSPGSGSGSGSGTTSGQTGSSKEPVWNMDAILKEKDPVRAAEMLQTLLNGLKLEPASADKEVMQKAALSILEKLSSLSMKKEGVDTYVIAPQDLIKRKTLLADLNSSLSQWKLNTAEINKIELSAVMEYMLGGRDVNKLGVYRYNTATAAWEYIREALHQEQASKFVLVVKQAGTYRVMEYTKSYEDISGIYPEARYAIEVLTAKHIVQGTSETLFSPSKTVTRAEFSSMIVKALSLDRLITGRKEEAAYSDVRKGDWYYEDVKIMHQLQITKGYDDGTFKPNEPVTREQMVVMMMNALQILGQVQGGNAKASGKPFTDQNAISSWAKSSVNEAKEMKIILGTGQHLFMPKQSSNRADTAVLIWKTLLHAK</sequence>